<feature type="region of interest" description="Disordered" evidence="1">
    <location>
        <begin position="43"/>
        <end position="62"/>
    </location>
</feature>
<evidence type="ECO:0000313" key="2">
    <source>
        <dbReference type="EMBL" id="KAG8089944.1"/>
    </source>
</evidence>
<name>A0A8J5WIR0_ZIZPA</name>
<sequence length="326" mass="35988">MMHAASVPAIASSCEPSSQVMGSSCQPSVPAIGSSCEPSAPAIGSSCEPSAPAMGSSCQPSVPAMGNSGSSWVVEIDNMIDFTELPQQRAGHSIYRGPKYIKDITNPNAYRPKLVSLGPFHHGDPVLLPMEAHKRRAVVQLVKRSGKPLQEFIAAIEKISDQLHEAYENLDETWNDEKRFVELMVTDGCFFLEVMMMCKGNVEEDYGCLMSDDSDPNIFQNHFSENSESKEWESRDTESEVMLNTPLTKEAALSPEINNEVQNFLEHNNILTPASPIDDHLGLHPLDILLKSVRGERPQYQETTLDDEMMHPASVAPRGRNQFQGE</sequence>
<dbReference type="EMBL" id="JAAALK010000081">
    <property type="protein sequence ID" value="KAG8089944.1"/>
    <property type="molecule type" value="Genomic_DNA"/>
</dbReference>
<organism evidence="2 3">
    <name type="scientific">Zizania palustris</name>
    <name type="common">Northern wild rice</name>
    <dbReference type="NCBI Taxonomy" id="103762"/>
    <lineage>
        <taxon>Eukaryota</taxon>
        <taxon>Viridiplantae</taxon>
        <taxon>Streptophyta</taxon>
        <taxon>Embryophyta</taxon>
        <taxon>Tracheophyta</taxon>
        <taxon>Spermatophyta</taxon>
        <taxon>Magnoliopsida</taxon>
        <taxon>Liliopsida</taxon>
        <taxon>Poales</taxon>
        <taxon>Poaceae</taxon>
        <taxon>BOP clade</taxon>
        <taxon>Oryzoideae</taxon>
        <taxon>Oryzeae</taxon>
        <taxon>Zizaniinae</taxon>
        <taxon>Zizania</taxon>
    </lineage>
</organism>
<comment type="caution">
    <text evidence="2">The sequence shown here is derived from an EMBL/GenBank/DDBJ whole genome shotgun (WGS) entry which is preliminary data.</text>
</comment>
<dbReference type="Pfam" id="PF03140">
    <property type="entry name" value="DUF247"/>
    <property type="match status" value="1"/>
</dbReference>
<dbReference type="OrthoDB" id="591587at2759"/>
<accession>A0A8J5WIR0</accession>
<gene>
    <name evidence="2" type="ORF">GUJ93_ZPchr0011g27994</name>
</gene>
<feature type="region of interest" description="Disordered" evidence="1">
    <location>
        <begin position="302"/>
        <end position="326"/>
    </location>
</feature>
<dbReference type="InterPro" id="IPR004158">
    <property type="entry name" value="DUF247_pln"/>
</dbReference>
<dbReference type="PANTHER" id="PTHR31170:SF18">
    <property type="entry name" value="(WILD MALAYSIAN BANANA) HYPOTHETICAL PROTEIN"/>
    <property type="match status" value="1"/>
</dbReference>
<reference evidence="2" key="2">
    <citation type="submission" date="2021-02" db="EMBL/GenBank/DDBJ databases">
        <authorList>
            <person name="Kimball J.A."/>
            <person name="Haas M.W."/>
            <person name="Macchietto M."/>
            <person name="Kono T."/>
            <person name="Duquette J."/>
            <person name="Shao M."/>
        </authorList>
    </citation>
    <scope>NUCLEOTIDE SEQUENCE</scope>
    <source>
        <tissue evidence="2">Fresh leaf tissue</tissue>
    </source>
</reference>
<keyword evidence="3" id="KW-1185">Reference proteome</keyword>
<evidence type="ECO:0000313" key="3">
    <source>
        <dbReference type="Proteomes" id="UP000729402"/>
    </source>
</evidence>
<proteinExistence type="predicted"/>
<protein>
    <submittedName>
        <fullName evidence="2">Uncharacterized protein</fullName>
    </submittedName>
</protein>
<evidence type="ECO:0000256" key="1">
    <source>
        <dbReference type="SAM" id="MobiDB-lite"/>
    </source>
</evidence>
<dbReference type="AlphaFoldDB" id="A0A8J5WIR0"/>
<dbReference type="Proteomes" id="UP000729402">
    <property type="component" value="Unassembled WGS sequence"/>
</dbReference>
<reference evidence="2" key="1">
    <citation type="journal article" date="2021" name="bioRxiv">
        <title>Whole Genome Assembly and Annotation of Northern Wild Rice, Zizania palustris L., Supports a Whole Genome Duplication in the Zizania Genus.</title>
        <authorList>
            <person name="Haas M."/>
            <person name="Kono T."/>
            <person name="Macchietto M."/>
            <person name="Millas R."/>
            <person name="McGilp L."/>
            <person name="Shao M."/>
            <person name="Duquette J."/>
            <person name="Hirsch C.N."/>
            <person name="Kimball J."/>
        </authorList>
    </citation>
    <scope>NUCLEOTIDE SEQUENCE</scope>
    <source>
        <tissue evidence="2">Fresh leaf tissue</tissue>
    </source>
</reference>
<dbReference type="PANTHER" id="PTHR31170">
    <property type="entry name" value="BNAC04G53230D PROTEIN"/>
    <property type="match status" value="1"/>
</dbReference>